<dbReference type="EMBL" id="JAGTXO010000062">
    <property type="protein sequence ID" value="KAG8457828.1"/>
    <property type="molecule type" value="Genomic_DNA"/>
</dbReference>
<comment type="caution">
    <text evidence="9">The sequence shown here is derived from an EMBL/GenBank/DDBJ whole genome shotgun (WGS) entry which is preliminary data.</text>
</comment>
<feature type="transmembrane region" description="Helical" evidence="7">
    <location>
        <begin position="29"/>
        <end position="54"/>
    </location>
</feature>
<sequence>MTCLGCDDEPNEKNNEEPGPTKPNERGCTDMLCCCFLLAYWIGMLAVFALALMLGNPYSVLYGKDYAGFRCGLDGEGVPTPATSKVYYPQLSADLARQSALVATPWKLHLYGLCVASCPKQGERVLDYGCARPELYPGASRATCTSGRGLWLTALDTEDVANRCMPRKTREGNSTLLCAIPNCVEARRACYTRDYADKKFWALDLADPGALEQCVTQVRVGKLLEYDAAGAGAAEAKLAQSLEGMNQLAMVVMQSKVSILACGVALPIVIGFLFIFLMRFVAGPLVYAAIVTLLLVMLGATVLCTFKAGLFGEQLTDLLAHHANSSTLLRDASSAARGAYADALATMGSISFSDTFSDTLTAAVPGAGEPNGEVYKVASLVLIGLDVAYVLFLCFFSAQIGVAIEIIEEGSTVIAVQPSSLLYPFVTVGALCVLFVYFLVGGVFIGTLNNDSLESALTNFTGELSAFDAAQADGAFNLTAMAGIDPSDASVVKQALGVYHLFGFIWAANFLLAGSTMVIAGSVSFWFFYRNNSDEYPTSPVLASLYMVVRYHLGTIAFGSLCLAFVQALRALLEYVNQKTAEAQEGNLLLRLAMSCVRCCMWCFEKCVKFVSGYAYIYVALNGDSFCSACKATFTLFLNYPAQVSINAFVQTLLRVLQCVALPMACAITCFYYAQEMDGSRNPVLPSAISLVLAYAVCRVFSGVYETTIDTIFVCAMRDKDQFGGRHTPEDLARVLDIDADARSDERPAHGSVPAEPRE</sequence>
<keyword evidence="5 7" id="KW-0472">Membrane</keyword>
<feature type="compositionally biased region" description="Acidic residues" evidence="8">
    <location>
        <begin position="1"/>
        <end position="10"/>
    </location>
</feature>
<comment type="subcellular location">
    <subcellularLocation>
        <location evidence="7">Cell membrane</location>
        <topology evidence="7">Multi-pass membrane protein</topology>
    </subcellularLocation>
    <subcellularLocation>
        <location evidence="1">Membrane</location>
        <topology evidence="1">Multi-pass membrane protein</topology>
    </subcellularLocation>
</comment>
<evidence type="ECO:0000256" key="5">
    <source>
        <dbReference type="ARBA" id="ARBA00023136"/>
    </source>
</evidence>
<gene>
    <name evidence="9" type="ORF">KFE25_005097</name>
</gene>
<evidence type="ECO:0000313" key="10">
    <source>
        <dbReference type="Proteomes" id="UP000751190"/>
    </source>
</evidence>
<dbReference type="Pfam" id="PF04515">
    <property type="entry name" value="Choline_transpo"/>
    <property type="match status" value="1"/>
</dbReference>
<keyword evidence="4 7" id="KW-1133">Transmembrane helix</keyword>
<feature type="transmembrane region" description="Helical" evidence="7">
    <location>
        <begin position="501"/>
        <end position="529"/>
    </location>
</feature>
<evidence type="ECO:0000256" key="1">
    <source>
        <dbReference type="ARBA" id="ARBA00004141"/>
    </source>
</evidence>
<evidence type="ECO:0000256" key="6">
    <source>
        <dbReference type="ARBA" id="ARBA00023180"/>
    </source>
</evidence>
<comment type="function">
    <text evidence="7">Choline transporter.</text>
</comment>
<dbReference type="PANTHER" id="PTHR12385">
    <property type="entry name" value="CHOLINE TRANSPORTER-LIKE (SLC FAMILY 44)"/>
    <property type="match status" value="1"/>
</dbReference>
<reference evidence="9" key="1">
    <citation type="submission" date="2021-05" db="EMBL/GenBank/DDBJ databases">
        <title>The genome of the haptophyte Pavlova lutheri (Diacronema luteri, Pavlovales) - a model for lipid biosynthesis in eukaryotic algae.</title>
        <authorList>
            <person name="Hulatt C.J."/>
            <person name="Posewitz M.C."/>
        </authorList>
    </citation>
    <scope>NUCLEOTIDE SEQUENCE</scope>
    <source>
        <strain evidence="9">NIVA-4/92</strain>
    </source>
</reference>
<feature type="transmembrane region" description="Helical" evidence="7">
    <location>
        <begin position="257"/>
        <end position="278"/>
    </location>
</feature>
<proteinExistence type="inferred from homology"/>
<evidence type="ECO:0000256" key="8">
    <source>
        <dbReference type="SAM" id="MobiDB-lite"/>
    </source>
</evidence>
<evidence type="ECO:0000256" key="3">
    <source>
        <dbReference type="ARBA" id="ARBA00022692"/>
    </source>
</evidence>
<feature type="region of interest" description="Disordered" evidence="8">
    <location>
        <begin position="1"/>
        <end position="22"/>
    </location>
</feature>
<feature type="compositionally biased region" description="Basic and acidic residues" evidence="8">
    <location>
        <begin position="739"/>
        <end position="749"/>
    </location>
</feature>
<feature type="transmembrane region" description="Helical" evidence="7">
    <location>
        <begin position="549"/>
        <end position="569"/>
    </location>
</feature>
<dbReference type="OMA" id="SNPENWI"/>
<keyword evidence="6" id="KW-0325">Glycoprotein</keyword>
<feature type="transmembrane region" description="Helical" evidence="7">
    <location>
        <begin position="380"/>
        <end position="402"/>
    </location>
</feature>
<dbReference type="OrthoDB" id="420519at2759"/>
<dbReference type="AlphaFoldDB" id="A0A8J5X7G0"/>
<dbReference type="Proteomes" id="UP000751190">
    <property type="component" value="Unassembled WGS sequence"/>
</dbReference>
<evidence type="ECO:0000256" key="2">
    <source>
        <dbReference type="ARBA" id="ARBA00007168"/>
    </source>
</evidence>
<keyword evidence="3 7" id="KW-0812">Transmembrane</keyword>
<feature type="transmembrane region" description="Helical" evidence="7">
    <location>
        <begin position="284"/>
        <end position="306"/>
    </location>
</feature>
<name>A0A8J5X7G0_DIALT</name>
<dbReference type="PANTHER" id="PTHR12385:SF14">
    <property type="entry name" value="CHOLINE TRANSPORTER-LIKE 2"/>
    <property type="match status" value="1"/>
</dbReference>
<protein>
    <recommendedName>
        <fullName evidence="7">Choline transporter-like protein</fullName>
    </recommendedName>
</protein>
<feature type="transmembrane region" description="Helical" evidence="7">
    <location>
        <begin position="653"/>
        <end position="674"/>
    </location>
</feature>
<evidence type="ECO:0000313" key="9">
    <source>
        <dbReference type="EMBL" id="KAG8457828.1"/>
    </source>
</evidence>
<dbReference type="GO" id="GO:0022857">
    <property type="term" value="F:transmembrane transporter activity"/>
    <property type="evidence" value="ECO:0007669"/>
    <property type="project" value="UniProtKB-UniRule"/>
</dbReference>
<keyword evidence="10" id="KW-1185">Reference proteome</keyword>
<feature type="transmembrane region" description="Helical" evidence="7">
    <location>
        <begin position="422"/>
        <end position="445"/>
    </location>
</feature>
<dbReference type="InterPro" id="IPR007603">
    <property type="entry name" value="Choline_transptr-like"/>
</dbReference>
<evidence type="ECO:0000256" key="4">
    <source>
        <dbReference type="ARBA" id="ARBA00022989"/>
    </source>
</evidence>
<dbReference type="GO" id="GO:0005886">
    <property type="term" value="C:plasma membrane"/>
    <property type="evidence" value="ECO:0007669"/>
    <property type="project" value="UniProtKB-SubCell"/>
</dbReference>
<evidence type="ECO:0000256" key="7">
    <source>
        <dbReference type="RuleBase" id="RU368066"/>
    </source>
</evidence>
<feature type="region of interest" description="Disordered" evidence="8">
    <location>
        <begin position="739"/>
        <end position="759"/>
    </location>
</feature>
<comment type="similarity">
    <text evidence="2 7">Belongs to the CTL (choline transporter-like) family.</text>
</comment>
<accession>A0A8J5X7G0</accession>
<organism evidence="9 10">
    <name type="scientific">Diacronema lutheri</name>
    <name type="common">Unicellular marine alga</name>
    <name type="synonym">Monochrysis lutheri</name>
    <dbReference type="NCBI Taxonomy" id="2081491"/>
    <lineage>
        <taxon>Eukaryota</taxon>
        <taxon>Haptista</taxon>
        <taxon>Haptophyta</taxon>
        <taxon>Pavlovophyceae</taxon>
        <taxon>Pavlovales</taxon>
        <taxon>Pavlovaceae</taxon>
        <taxon>Diacronema</taxon>
    </lineage>
</organism>